<proteinExistence type="inferred from homology"/>
<keyword evidence="3 7" id="KW-0479">Metal-binding</keyword>
<name>A0A8A3PLZ4_9HELO</name>
<dbReference type="InterPro" id="IPR036291">
    <property type="entry name" value="NAD(P)-bd_dom_sf"/>
</dbReference>
<organism evidence="9 10">
    <name type="scientific">Monilinia vaccinii-corymbosi</name>
    <dbReference type="NCBI Taxonomy" id="61207"/>
    <lineage>
        <taxon>Eukaryota</taxon>
        <taxon>Fungi</taxon>
        <taxon>Dikarya</taxon>
        <taxon>Ascomycota</taxon>
        <taxon>Pezizomycotina</taxon>
        <taxon>Leotiomycetes</taxon>
        <taxon>Helotiales</taxon>
        <taxon>Sclerotiniaceae</taxon>
        <taxon>Monilinia</taxon>
    </lineage>
</organism>
<evidence type="ECO:0000256" key="7">
    <source>
        <dbReference type="RuleBase" id="RU361277"/>
    </source>
</evidence>
<dbReference type="CDD" id="cd08296">
    <property type="entry name" value="CAD_like"/>
    <property type="match status" value="1"/>
</dbReference>
<dbReference type="Pfam" id="PF08240">
    <property type="entry name" value="ADH_N"/>
    <property type="match status" value="1"/>
</dbReference>
<keyword evidence="10" id="KW-1185">Reference proteome</keyword>
<keyword evidence="5" id="KW-0560">Oxidoreductase</keyword>
<dbReference type="GO" id="GO:0005737">
    <property type="term" value="C:cytoplasm"/>
    <property type="evidence" value="ECO:0007669"/>
    <property type="project" value="TreeGrafter"/>
</dbReference>
<gene>
    <name evidence="9" type="ORF">DSL72_006254</name>
</gene>
<feature type="domain" description="Enoyl reductase (ER)" evidence="8">
    <location>
        <begin position="60"/>
        <end position="382"/>
    </location>
</feature>
<evidence type="ECO:0000256" key="5">
    <source>
        <dbReference type="ARBA" id="ARBA00023002"/>
    </source>
</evidence>
<dbReference type="PROSITE" id="PS00059">
    <property type="entry name" value="ADH_ZINC"/>
    <property type="match status" value="1"/>
</dbReference>
<dbReference type="InterPro" id="IPR002328">
    <property type="entry name" value="ADH_Zn_CS"/>
</dbReference>
<dbReference type="Gene3D" id="3.90.180.10">
    <property type="entry name" value="Medium-chain alcohol dehydrogenases, catalytic domain"/>
    <property type="match status" value="1"/>
</dbReference>
<dbReference type="Proteomes" id="UP000672032">
    <property type="component" value="Chromosome 7"/>
</dbReference>
<dbReference type="EMBL" id="CP063411">
    <property type="protein sequence ID" value="QSZ36378.1"/>
    <property type="molecule type" value="Genomic_DNA"/>
</dbReference>
<dbReference type="PANTHER" id="PTHR42940:SF7">
    <property type="entry name" value="ALCOHOL DEHYDROGENASE-LIKE N-TERMINAL DOMAIN-CONTAINING PROTEIN"/>
    <property type="match status" value="1"/>
</dbReference>
<comment type="similarity">
    <text evidence="2 7">Belongs to the zinc-containing alcohol dehydrogenase family.</text>
</comment>
<evidence type="ECO:0000256" key="6">
    <source>
        <dbReference type="ARBA" id="ARBA00023027"/>
    </source>
</evidence>
<evidence type="ECO:0000313" key="10">
    <source>
        <dbReference type="Proteomes" id="UP000672032"/>
    </source>
</evidence>
<dbReference type="InterPro" id="IPR013149">
    <property type="entry name" value="ADH-like_C"/>
</dbReference>
<accession>A0A8A3PLZ4</accession>
<dbReference type="OrthoDB" id="256333at2759"/>
<dbReference type="GO" id="GO:0008270">
    <property type="term" value="F:zinc ion binding"/>
    <property type="evidence" value="ECO:0007669"/>
    <property type="project" value="InterPro"/>
</dbReference>
<dbReference type="InterPro" id="IPR020843">
    <property type="entry name" value="ER"/>
</dbReference>
<dbReference type="InterPro" id="IPR013154">
    <property type="entry name" value="ADH-like_N"/>
</dbReference>
<dbReference type="InterPro" id="IPR011032">
    <property type="entry name" value="GroES-like_sf"/>
</dbReference>
<dbReference type="SMART" id="SM00829">
    <property type="entry name" value="PKS_ER"/>
    <property type="match status" value="1"/>
</dbReference>
<comment type="cofactor">
    <cofactor evidence="1 7">
        <name>Zn(2+)</name>
        <dbReference type="ChEBI" id="CHEBI:29105"/>
    </cofactor>
</comment>
<protein>
    <recommendedName>
        <fullName evidence="8">Enoyl reductase (ER) domain-containing protein</fullName>
    </recommendedName>
</protein>
<evidence type="ECO:0000256" key="1">
    <source>
        <dbReference type="ARBA" id="ARBA00001947"/>
    </source>
</evidence>
<dbReference type="Pfam" id="PF00107">
    <property type="entry name" value="ADH_zinc_N"/>
    <property type="match status" value="1"/>
</dbReference>
<evidence type="ECO:0000259" key="8">
    <source>
        <dbReference type="SMART" id="SM00829"/>
    </source>
</evidence>
<sequence>LDSALPAIIQPPEFRPTIDLHLLKVNCNPEIYSPWESTTTHSSLSTMSLPKTYRAAVFEKADAPFVLKDVELRQPSANEILVKVIACGICHTDAVVQSGLFGNAFPIIAGHEVIGDVAAVGPGVEKWKVGERVGCTFHAGHDGTCKQCNRGQFQVCDNAMMSGLSRDGGFAEYIHLRSEAVVRVPADVDPYEYAPIMCAGITVFNGMRKQLVPPGEVVAVQGLGGLGHLAVQYAAKMGFKVVAISSGGKKRDHAHQLGAHEYIDTSKEDVVKRLSELGGAAMIVCTAPDGKAVSSLMGGLADRGKLLILSSCGKLEISSRDLITKMTSVCGFPWGHALDAEETVEFTKLQNIKCLIEKFPFKDIQKGYDHMLSGDVRFRSVLAMDQ</sequence>
<evidence type="ECO:0000256" key="2">
    <source>
        <dbReference type="ARBA" id="ARBA00008072"/>
    </source>
</evidence>
<dbReference type="SUPFAM" id="SSF51735">
    <property type="entry name" value="NAD(P)-binding Rossmann-fold domains"/>
    <property type="match status" value="1"/>
</dbReference>
<keyword evidence="4 7" id="KW-0862">Zinc</keyword>
<evidence type="ECO:0000313" key="9">
    <source>
        <dbReference type="EMBL" id="QSZ36378.1"/>
    </source>
</evidence>
<dbReference type="AlphaFoldDB" id="A0A8A3PLZ4"/>
<feature type="non-terminal residue" evidence="9">
    <location>
        <position position="386"/>
    </location>
</feature>
<evidence type="ECO:0000256" key="3">
    <source>
        <dbReference type="ARBA" id="ARBA00022723"/>
    </source>
</evidence>
<evidence type="ECO:0000256" key="4">
    <source>
        <dbReference type="ARBA" id="ARBA00022833"/>
    </source>
</evidence>
<dbReference type="PANTHER" id="PTHR42940">
    <property type="entry name" value="ALCOHOL DEHYDROGENASE 1-RELATED"/>
    <property type="match status" value="1"/>
</dbReference>
<reference evidence="9" key="1">
    <citation type="submission" date="2020-10" db="EMBL/GenBank/DDBJ databases">
        <title>Genome Sequence of Monilinia vaccinii-corymbosi Sheds Light on Mummy Berry Disease Infection of Blueberry and Mating Type.</title>
        <authorList>
            <person name="Yow A.G."/>
            <person name="Zhang Y."/>
            <person name="Bansal K."/>
            <person name="Eacker S.M."/>
            <person name="Sullivan S."/>
            <person name="Liachko I."/>
            <person name="Cubeta M.A."/>
            <person name="Rollins J.A."/>
            <person name="Ashrafi H."/>
        </authorList>
    </citation>
    <scope>NUCLEOTIDE SEQUENCE</scope>
    <source>
        <strain evidence="9">RL-1</strain>
    </source>
</reference>
<dbReference type="Gene3D" id="3.40.50.720">
    <property type="entry name" value="NAD(P)-binding Rossmann-like Domain"/>
    <property type="match status" value="1"/>
</dbReference>
<keyword evidence="6" id="KW-0520">NAD</keyword>
<dbReference type="SUPFAM" id="SSF50129">
    <property type="entry name" value="GroES-like"/>
    <property type="match status" value="1"/>
</dbReference>
<dbReference type="FunFam" id="3.40.50.720:FF:000039">
    <property type="entry name" value="Alcohol dehydrogenase AdhP"/>
    <property type="match status" value="1"/>
</dbReference>
<dbReference type="GO" id="GO:0004022">
    <property type="term" value="F:alcohol dehydrogenase (NAD+) activity"/>
    <property type="evidence" value="ECO:0007669"/>
    <property type="project" value="TreeGrafter"/>
</dbReference>